<dbReference type="HAMAP" id="MF_01161">
    <property type="entry name" value="tRNA_Ile_lys_synt"/>
    <property type="match status" value="1"/>
</dbReference>
<dbReference type="CDD" id="cd01992">
    <property type="entry name" value="TilS_N"/>
    <property type="match status" value="1"/>
</dbReference>
<comment type="function">
    <text evidence="6">Ligates lysine onto the cytidine present at position 34 of the AUA codon-specific tRNA(Ile) that contains the anticodon CAU, in an ATP-dependent manner. Cytidine is converted to lysidine, thus changing the amino acid specificity of the tRNA from methionine to isoleucine.</text>
</comment>
<keyword evidence="4 6" id="KW-0067">ATP-binding</keyword>
<comment type="similarity">
    <text evidence="6">Belongs to the tRNA(Ile)-lysidine synthase family.</text>
</comment>
<evidence type="ECO:0000256" key="2">
    <source>
        <dbReference type="ARBA" id="ARBA00022694"/>
    </source>
</evidence>
<evidence type="ECO:0000256" key="4">
    <source>
        <dbReference type="ARBA" id="ARBA00022840"/>
    </source>
</evidence>
<proteinExistence type="inferred from homology"/>
<dbReference type="InterPro" id="IPR014729">
    <property type="entry name" value="Rossmann-like_a/b/a_fold"/>
</dbReference>
<organism evidence="8 9">
    <name type="scientific">Candidatus Fonsibacter lacus</name>
    <dbReference type="NCBI Taxonomy" id="2576439"/>
    <lineage>
        <taxon>Bacteria</taxon>
        <taxon>Pseudomonadati</taxon>
        <taxon>Pseudomonadota</taxon>
        <taxon>Alphaproteobacteria</taxon>
        <taxon>Candidatus Pelagibacterales</taxon>
        <taxon>Candidatus Pelagibacterales incertae sedis</taxon>
        <taxon>Candidatus Fonsibacter</taxon>
    </lineage>
</organism>
<dbReference type="Gene3D" id="3.40.50.620">
    <property type="entry name" value="HUPs"/>
    <property type="match status" value="1"/>
</dbReference>
<dbReference type="EC" id="6.3.4.19" evidence="6"/>
<dbReference type="InterPro" id="IPR011063">
    <property type="entry name" value="TilS/TtcA_N"/>
</dbReference>
<accession>A0A845SB65</accession>
<dbReference type="Pfam" id="PF01171">
    <property type="entry name" value="ATP_bind_3"/>
    <property type="match status" value="1"/>
</dbReference>
<comment type="subcellular location">
    <subcellularLocation>
        <location evidence="6">Cytoplasm</location>
    </subcellularLocation>
</comment>
<comment type="catalytic activity">
    <reaction evidence="5 6">
        <text>cytidine(34) in tRNA(Ile2) + L-lysine + ATP = lysidine(34) in tRNA(Ile2) + AMP + diphosphate + H(+)</text>
        <dbReference type="Rhea" id="RHEA:43744"/>
        <dbReference type="Rhea" id="RHEA-COMP:10625"/>
        <dbReference type="Rhea" id="RHEA-COMP:10670"/>
        <dbReference type="ChEBI" id="CHEBI:15378"/>
        <dbReference type="ChEBI" id="CHEBI:30616"/>
        <dbReference type="ChEBI" id="CHEBI:32551"/>
        <dbReference type="ChEBI" id="CHEBI:33019"/>
        <dbReference type="ChEBI" id="CHEBI:82748"/>
        <dbReference type="ChEBI" id="CHEBI:83665"/>
        <dbReference type="ChEBI" id="CHEBI:456215"/>
        <dbReference type="EC" id="6.3.4.19"/>
    </reaction>
</comment>
<evidence type="ECO:0000313" key="8">
    <source>
        <dbReference type="EMBL" id="NCU62971.1"/>
    </source>
</evidence>
<keyword evidence="6" id="KW-0963">Cytoplasm</keyword>
<dbReference type="PANTHER" id="PTHR43033">
    <property type="entry name" value="TRNA(ILE)-LYSIDINE SYNTHASE-RELATED"/>
    <property type="match status" value="1"/>
</dbReference>
<evidence type="ECO:0000256" key="1">
    <source>
        <dbReference type="ARBA" id="ARBA00022598"/>
    </source>
</evidence>
<feature type="binding site" evidence="6">
    <location>
        <begin position="44"/>
        <end position="49"/>
    </location>
    <ligand>
        <name>ATP</name>
        <dbReference type="ChEBI" id="CHEBI:30616"/>
    </ligand>
</feature>
<name>A0A845SB65_9PROT</name>
<dbReference type="Proteomes" id="UP000572953">
    <property type="component" value="Unassembled WGS sequence"/>
</dbReference>
<comment type="domain">
    <text evidence="6">The N-terminal region contains the highly conserved SGGXDS motif, predicted to be a P-loop motif involved in ATP binding.</text>
</comment>
<evidence type="ECO:0000256" key="5">
    <source>
        <dbReference type="ARBA" id="ARBA00048539"/>
    </source>
</evidence>
<dbReference type="PANTHER" id="PTHR43033:SF1">
    <property type="entry name" value="TRNA(ILE)-LYSIDINE SYNTHASE-RELATED"/>
    <property type="match status" value="1"/>
</dbReference>
<feature type="domain" description="tRNA(Ile)-lysidine/2-thiocytidine synthase N-terminal" evidence="7">
    <location>
        <begin position="39"/>
        <end position="218"/>
    </location>
</feature>
<dbReference type="InterPro" id="IPR012795">
    <property type="entry name" value="tRNA_Ile_lys_synt_N"/>
</dbReference>
<dbReference type="GO" id="GO:0005737">
    <property type="term" value="C:cytoplasm"/>
    <property type="evidence" value="ECO:0007669"/>
    <property type="project" value="UniProtKB-SubCell"/>
</dbReference>
<evidence type="ECO:0000313" key="9">
    <source>
        <dbReference type="Proteomes" id="UP000572953"/>
    </source>
</evidence>
<evidence type="ECO:0000256" key="3">
    <source>
        <dbReference type="ARBA" id="ARBA00022741"/>
    </source>
</evidence>
<evidence type="ECO:0000259" key="7">
    <source>
        <dbReference type="Pfam" id="PF01171"/>
    </source>
</evidence>
<dbReference type="EMBL" id="RGGN01000077">
    <property type="protein sequence ID" value="NCU62971.1"/>
    <property type="molecule type" value="Genomic_DNA"/>
</dbReference>
<keyword evidence="3 6" id="KW-0547">Nucleotide-binding</keyword>
<evidence type="ECO:0000256" key="6">
    <source>
        <dbReference type="HAMAP-Rule" id="MF_01161"/>
    </source>
</evidence>
<sequence length="444" mass="52522">MKRKDLTVVSLKLLEDKKINQIYFRFREIISSFIGKEKFAIAVSGGSDSLALSILAKLYSLENDNNFVALIIDHKLRKDSANEAKQTYKNLTQNKIKAKILTYRGEKFSSNIQKKARDLRYDLFKNYCAKNKIKFLILAHHQDDLIENFYIRLIRGSGIKGLTSLQNIFEYNKNFYLLRPLLNFTKETLLYVTKKSYSSWIEDPSNKNDKFLRVRIRKMQSKLQKEGFDPKRIIKTIDNLNTAKDSLEFYVFKSEKKYLKFYKEGYATLKFSIFNNEAQEVIFRVIIKAIHFVSGEYYPPRSDSLKNLMKNLSKKTFKSSTLGGCLVEKDKSIISFYREDRNIISETLNKTKQRKNWDDRFLVYNNFNNKEQFVVKKLGDQGIEYLRKNKFNDYENKIPPHAKKTLPSFWNNKGELLFVPFLNFKNRKYNIKNDSFVASYLRFI</sequence>
<dbReference type="AlphaFoldDB" id="A0A845SB65"/>
<dbReference type="GO" id="GO:0032267">
    <property type="term" value="F:tRNA(Ile)-lysidine synthase activity"/>
    <property type="evidence" value="ECO:0007669"/>
    <property type="project" value="UniProtKB-EC"/>
</dbReference>
<dbReference type="NCBIfam" id="TIGR02432">
    <property type="entry name" value="lysidine_TilS_N"/>
    <property type="match status" value="1"/>
</dbReference>
<dbReference type="GO" id="GO:0005524">
    <property type="term" value="F:ATP binding"/>
    <property type="evidence" value="ECO:0007669"/>
    <property type="project" value="UniProtKB-UniRule"/>
</dbReference>
<comment type="caution">
    <text evidence="8">The sequence shown here is derived from an EMBL/GenBank/DDBJ whole genome shotgun (WGS) entry which is preliminary data.</text>
</comment>
<dbReference type="SUPFAM" id="SSF52402">
    <property type="entry name" value="Adenine nucleotide alpha hydrolases-like"/>
    <property type="match status" value="1"/>
</dbReference>
<protein>
    <recommendedName>
        <fullName evidence="6">tRNA(Ile)-lysidine synthase</fullName>
        <ecNumber evidence="6">6.3.4.19</ecNumber>
    </recommendedName>
    <alternativeName>
        <fullName evidence="6">tRNA(Ile)-2-lysyl-cytidine synthase</fullName>
    </alternativeName>
    <alternativeName>
        <fullName evidence="6">tRNA(Ile)-lysidine synthetase</fullName>
    </alternativeName>
</protein>
<dbReference type="InterPro" id="IPR012094">
    <property type="entry name" value="tRNA_Ile_lys_synt"/>
</dbReference>
<dbReference type="GO" id="GO:0006400">
    <property type="term" value="P:tRNA modification"/>
    <property type="evidence" value="ECO:0007669"/>
    <property type="project" value="UniProtKB-UniRule"/>
</dbReference>
<keyword evidence="1 6" id="KW-0436">Ligase</keyword>
<reference evidence="8 9" key="1">
    <citation type="submission" date="2018-10" db="EMBL/GenBank/DDBJ databases">
        <title>Iterative Subtractive Binning of Freshwater Chronoseries Metagenomes Recovers Nearly Complete Genomes from over Four Hundred Novel Species.</title>
        <authorList>
            <person name="Rodriguez-R L.M."/>
            <person name="Tsementzi D."/>
            <person name="Luo C."/>
            <person name="Konstantinidis K.T."/>
        </authorList>
    </citation>
    <scope>NUCLEOTIDE SEQUENCE [LARGE SCALE GENOMIC DNA]</scope>
    <source>
        <strain evidence="8">WB7_2B_003</strain>
    </source>
</reference>
<gene>
    <name evidence="6 8" type="primary">tilS</name>
    <name evidence="8" type="ORF">EBV78_02620</name>
</gene>
<keyword evidence="2 6" id="KW-0819">tRNA processing</keyword>